<feature type="compositionally biased region" description="Basic and acidic residues" evidence="1">
    <location>
        <begin position="94"/>
        <end position="105"/>
    </location>
</feature>
<dbReference type="STRING" id="933084.A0A067Q8S5"/>
<dbReference type="PANTHER" id="PTHR28266">
    <property type="entry name" value="54S RIBOSOMAL PROTEIN L20, MITOCHONDRIAL"/>
    <property type="match status" value="1"/>
</dbReference>
<evidence type="ECO:0000256" key="1">
    <source>
        <dbReference type="SAM" id="MobiDB-lite"/>
    </source>
</evidence>
<name>A0A067Q8S5_9AGAM</name>
<dbReference type="AlphaFoldDB" id="A0A067Q8S5"/>
<dbReference type="InterPro" id="IPR024388">
    <property type="entry name" value="Ribosomal_mL58"/>
</dbReference>
<dbReference type="HOGENOM" id="CLU_100683_0_0_1"/>
<dbReference type="Proteomes" id="UP000027265">
    <property type="component" value="Unassembled WGS sequence"/>
</dbReference>
<gene>
    <name evidence="2" type="ORF">JAAARDRAFT_149554</name>
</gene>
<dbReference type="GO" id="GO:0005762">
    <property type="term" value="C:mitochondrial large ribosomal subunit"/>
    <property type="evidence" value="ECO:0007669"/>
    <property type="project" value="TreeGrafter"/>
</dbReference>
<evidence type="ECO:0000313" key="2">
    <source>
        <dbReference type="EMBL" id="KDQ62575.1"/>
    </source>
</evidence>
<sequence length="187" mass="21442">MNRRAPSVFSIFSRSYATKITPRKPRAPERPPPKQIDPLETSPNAVKTALPGNLTFIHRPPPSAPTPHSLSVNPTSPLLRPASDPAQAVPPRLRASDEKPEPERVTDAQIHMIRYLRKTQPLLWTRSKLAKKFNCTENFVGMIARLENPVRKEVLKVRDEAHDEARSKWGHKKSLVRDIRKKRKEFW</sequence>
<evidence type="ECO:0000313" key="3">
    <source>
        <dbReference type="Proteomes" id="UP000027265"/>
    </source>
</evidence>
<dbReference type="GO" id="GO:0003735">
    <property type="term" value="F:structural constituent of ribosome"/>
    <property type="evidence" value="ECO:0007669"/>
    <property type="project" value="TreeGrafter"/>
</dbReference>
<dbReference type="FunCoup" id="A0A067Q8S5">
    <property type="interactions" value="53"/>
</dbReference>
<organism evidence="2 3">
    <name type="scientific">Jaapia argillacea MUCL 33604</name>
    <dbReference type="NCBI Taxonomy" id="933084"/>
    <lineage>
        <taxon>Eukaryota</taxon>
        <taxon>Fungi</taxon>
        <taxon>Dikarya</taxon>
        <taxon>Basidiomycota</taxon>
        <taxon>Agaricomycotina</taxon>
        <taxon>Agaricomycetes</taxon>
        <taxon>Agaricomycetidae</taxon>
        <taxon>Jaapiales</taxon>
        <taxon>Jaapiaceae</taxon>
        <taxon>Jaapia</taxon>
    </lineage>
</organism>
<dbReference type="EMBL" id="KL197711">
    <property type="protein sequence ID" value="KDQ62575.1"/>
    <property type="molecule type" value="Genomic_DNA"/>
</dbReference>
<reference evidence="3" key="1">
    <citation type="journal article" date="2014" name="Proc. Natl. Acad. Sci. U.S.A.">
        <title>Extensive sampling of basidiomycete genomes demonstrates inadequacy of the white-rot/brown-rot paradigm for wood decay fungi.</title>
        <authorList>
            <person name="Riley R."/>
            <person name="Salamov A.A."/>
            <person name="Brown D.W."/>
            <person name="Nagy L.G."/>
            <person name="Floudas D."/>
            <person name="Held B.W."/>
            <person name="Levasseur A."/>
            <person name="Lombard V."/>
            <person name="Morin E."/>
            <person name="Otillar R."/>
            <person name="Lindquist E.A."/>
            <person name="Sun H."/>
            <person name="LaButti K.M."/>
            <person name="Schmutz J."/>
            <person name="Jabbour D."/>
            <person name="Luo H."/>
            <person name="Baker S.E."/>
            <person name="Pisabarro A.G."/>
            <person name="Walton J.D."/>
            <person name="Blanchette R.A."/>
            <person name="Henrissat B."/>
            <person name="Martin F."/>
            <person name="Cullen D."/>
            <person name="Hibbett D.S."/>
            <person name="Grigoriev I.V."/>
        </authorList>
    </citation>
    <scope>NUCLEOTIDE SEQUENCE [LARGE SCALE GENOMIC DNA]</scope>
    <source>
        <strain evidence="3">MUCL 33604</strain>
    </source>
</reference>
<dbReference type="PANTHER" id="PTHR28266:SF1">
    <property type="entry name" value="LARGE RIBOSOMAL SUBUNIT PROTEIN ML58"/>
    <property type="match status" value="1"/>
</dbReference>
<protein>
    <submittedName>
        <fullName evidence="2">Uncharacterized protein</fullName>
    </submittedName>
</protein>
<feature type="region of interest" description="Disordered" evidence="1">
    <location>
        <begin position="15"/>
        <end position="105"/>
    </location>
</feature>
<dbReference type="Pfam" id="PF12824">
    <property type="entry name" value="MRP-L20"/>
    <property type="match status" value="1"/>
</dbReference>
<dbReference type="OrthoDB" id="6021263at2759"/>
<dbReference type="InParanoid" id="A0A067Q8S5"/>
<accession>A0A067Q8S5</accession>
<keyword evidence="3" id="KW-1185">Reference proteome</keyword>
<feature type="compositionally biased region" description="Polar residues" evidence="1">
    <location>
        <begin position="66"/>
        <end position="76"/>
    </location>
</feature>
<proteinExistence type="predicted"/>